<dbReference type="PANTHER" id="PTHR10701">
    <property type="entry name" value="SMALL NUCLEAR RIBONUCLEOPROTEIN-ASSOCIATED PROTEIN B AND N"/>
    <property type="match status" value="1"/>
</dbReference>
<sequence>MPSGKGSKLLRYIEHRLRVSLVDNRVIIGTFLAFDKHLNLVLVDTEEYRTLRSKGSSGGSAVIEERQEKRTLGLIILRGENVVSIAVEGPPPPSGGRVNAGGPGVVKGVGRGAPPAGVPPPAGGPPPPMGAPMGLGAAPVHGVGGMMTPGMGRGMPPPGMGRGF</sequence>
<dbReference type="EMBL" id="JALLPJ020000720">
    <property type="protein sequence ID" value="KAL3784638.1"/>
    <property type="molecule type" value="Genomic_DNA"/>
</dbReference>
<dbReference type="InterPro" id="IPR010920">
    <property type="entry name" value="LSM_dom_sf"/>
</dbReference>
<accession>A0ABD3PAV0</accession>
<dbReference type="PANTHER" id="PTHR10701:SF0">
    <property type="entry name" value="SMALL NUCLEAR RIBONUCLEOPROTEIN-ASSOCIATED PROTEIN B"/>
    <property type="match status" value="1"/>
</dbReference>
<evidence type="ECO:0000256" key="11">
    <source>
        <dbReference type="SAM" id="MobiDB-lite"/>
    </source>
</evidence>
<evidence type="ECO:0000256" key="8">
    <source>
        <dbReference type="ARBA" id="ARBA00023242"/>
    </source>
</evidence>
<dbReference type="GO" id="GO:1990904">
    <property type="term" value="C:ribonucleoprotein complex"/>
    <property type="evidence" value="ECO:0007669"/>
    <property type="project" value="UniProtKB-KW"/>
</dbReference>
<dbReference type="FunFam" id="2.30.30.100:FF:000079">
    <property type="entry name" value="Sm B"/>
    <property type="match status" value="1"/>
</dbReference>
<keyword evidence="7" id="KW-0508">mRNA splicing</keyword>
<feature type="region of interest" description="Disordered" evidence="11">
    <location>
        <begin position="110"/>
        <end position="132"/>
    </location>
</feature>
<comment type="similarity">
    <text evidence="3">Belongs to the snRNP SmB/SmN family.</text>
</comment>
<feature type="domain" description="Sm" evidence="12">
    <location>
        <begin position="4"/>
        <end position="91"/>
    </location>
</feature>
<dbReference type="InterPro" id="IPR050914">
    <property type="entry name" value="snRNP_SmB/NAA38-like"/>
</dbReference>
<keyword evidence="4" id="KW-0963">Cytoplasm</keyword>
<feature type="compositionally biased region" description="Pro residues" evidence="11">
    <location>
        <begin position="116"/>
        <end position="130"/>
    </location>
</feature>
<evidence type="ECO:0000256" key="10">
    <source>
        <dbReference type="ARBA" id="ARBA00041355"/>
    </source>
</evidence>
<keyword evidence="9" id="KW-0687">Ribonucleoprotein</keyword>
<dbReference type="GO" id="GO:0003723">
    <property type="term" value="F:RNA binding"/>
    <property type="evidence" value="ECO:0007669"/>
    <property type="project" value="UniProtKB-KW"/>
</dbReference>
<keyword evidence="5" id="KW-0507">mRNA processing</keyword>
<evidence type="ECO:0000256" key="2">
    <source>
        <dbReference type="ARBA" id="ARBA00004496"/>
    </source>
</evidence>
<keyword evidence="6" id="KW-0694">RNA-binding</keyword>
<dbReference type="SUPFAM" id="SSF50182">
    <property type="entry name" value="Sm-like ribonucleoproteins"/>
    <property type="match status" value="1"/>
</dbReference>
<proteinExistence type="inferred from homology"/>
<evidence type="ECO:0000256" key="7">
    <source>
        <dbReference type="ARBA" id="ARBA00023187"/>
    </source>
</evidence>
<comment type="subcellular location">
    <subcellularLocation>
        <location evidence="2">Cytoplasm</location>
    </subcellularLocation>
    <subcellularLocation>
        <location evidence="1">Nucleus</location>
    </subcellularLocation>
</comment>
<protein>
    <recommendedName>
        <fullName evidence="10">Sm protein B</fullName>
    </recommendedName>
</protein>
<comment type="caution">
    <text evidence="13">The sequence shown here is derived from an EMBL/GenBank/DDBJ whole genome shotgun (WGS) entry which is preliminary data.</text>
</comment>
<dbReference type="CDD" id="cd01717">
    <property type="entry name" value="Sm_B"/>
    <property type="match status" value="1"/>
</dbReference>
<evidence type="ECO:0000256" key="3">
    <source>
        <dbReference type="ARBA" id="ARBA00009123"/>
    </source>
</evidence>
<name>A0ABD3PAV0_9STRA</name>
<organism evidence="13 14">
    <name type="scientific">Cyclotella atomus</name>
    <dbReference type="NCBI Taxonomy" id="382360"/>
    <lineage>
        <taxon>Eukaryota</taxon>
        <taxon>Sar</taxon>
        <taxon>Stramenopiles</taxon>
        <taxon>Ochrophyta</taxon>
        <taxon>Bacillariophyta</taxon>
        <taxon>Coscinodiscophyceae</taxon>
        <taxon>Thalassiosirophycidae</taxon>
        <taxon>Stephanodiscales</taxon>
        <taxon>Stephanodiscaceae</taxon>
        <taxon>Cyclotella</taxon>
    </lineage>
</organism>
<dbReference type="GO" id="GO:0005737">
    <property type="term" value="C:cytoplasm"/>
    <property type="evidence" value="ECO:0007669"/>
    <property type="project" value="UniProtKB-SubCell"/>
</dbReference>
<evidence type="ECO:0000259" key="12">
    <source>
        <dbReference type="PROSITE" id="PS52002"/>
    </source>
</evidence>
<evidence type="ECO:0000256" key="9">
    <source>
        <dbReference type="ARBA" id="ARBA00023274"/>
    </source>
</evidence>
<dbReference type="Proteomes" id="UP001530400">
    <property type="component" value="Unassembled WGS sequence"/>
</dbReference>
<dbReference type="GO" id="GO:0005634">
    <property type="term" value="C:nucleus"/>
    <property type="evidence" value="ECO:0007669"/>
    <property type="project" value="UniProtKB-SubCell"/>
</dbReference>
<dbReference type="AlphaFoldDB" id="A0ABD3PAV0"/>
<gene>
    <name evidence="13" type="ORF">ACHAWO_009902</name>
</gene>
<dbReference type="GO" id="GO:0008380">
    <property type="term" value="P:RNA splicing"/>
    <property type="evidence" value="ECO:0007669"/>
    <property type="project" value="UniProtKB-KW"/>
</dbReference>
<evidence type="ECO:0000256" key="6">
    <source>
        <dbReference type="ARBA" id="ARBA00022884"/>
    </source>
</evidence>
<evidence type="ECO:0000256" key="4">
    <source>
        <dbReference type="ARBA" id="ARBA00022490"/>
    </source>
</evidence>
<evidence type="ECO:0000256" key="5">
    <source>
        <dbReference type="ARBA" id="ARBA00022664"/>
    </source>
</evidence>
<dbReference type="Gene3D" id="2.30.30.100">
    <property type="match status" value="1"/>
</dbReference>
<evidence type="ECO:0000313" key="14">
    <source>
        <dbReference type="Proteomes" id="UP001530400"/>
    </source>
</evidence>
<keyword evidence="14" id="KW-1185">Reference proteome</keyword>
<dbReference type="SMART" id="SM00651">
    <property type="entry name" value="Sm"/>
    <property type="match status" value="1"/>
</dbReference>
<evidence type="ECO:0000256" key="1">
    <source>
        <dbReference type="ARBA" id="ARBA00004123"/>
    </source>
</evidence>
<dbReference type="InterPro" id="IPR001163">
    <property type="entry name" value="Sm_dom_euk/arc"/>
</dbReference>
<dbReference type="PROSITE" id="PS52002">
    <property type="entry name" value="SM"/>
    <property type="match status" value="1"/>
</dbReference>
<keyword evidence="8" id="KW-0539">Nucleus</keyword>
<evidence type="ECO:0000313" key="13">
    <source>
        <dbReference type="EMBL" id="KAL3784638.1"/>
    </source>
</evidence>
<dbReference type="GO" id="GO:0006397">
    <property type="term" value="P:mRNA processing"/>
    <property type="evidence" value="ECO:0007669"/>
    <property type="project" value="UniProtKB-KW"/>
</dbReference>
<reference evidence="13 14" key="1">
    <citation type="submission" date="2024-10" db="EMBL/GenBank/DDBJ databases">
        <title>Updated reference genomes for cyclostephanoid diatoms.</title>
        <authorList>
            <person name="Roberts W.R."/>
            <person name="Alverson A.J."/>
        </authorList>
    </citation>
    <scope>NUCLEOTIDE SEQUENCE [LARGE SCALE GENOMIC DNA]</scope>
    <source>
        <strain evidence="13 14">AJA010-31</strain>
    </source>
</reference>
<dbReference type="Pfam" id="PF01423">
    <property type="entry name" value="LSM"/>
    <property type="match status" value="1"/>
</dbReference>
<dbReference type="InterPro" id="IPR047575">
    <property type="entry name" value="Sm"/>
</dbReference>